<dbReference type="InterPro" id="IPR000847">
    <property type="entry name" value="LysR_HTH_N"/>
</dbReference>
<dbReference type="Gene3D" id="1.10.10.10">
    <property type="entry name" value="Winged helix-like DNA-binding domain superfamily/Winged helix DNA-binding domain"/>
    <property type="match status" value="1"/>
</dbReference>
<feature type="domain" description="HTH lysR-type" evidence="5">
    <location>
        <begin position="19"/>
        <end position="76"/>
    </location>
</feature>
<dbReference type="PROSITE" id="PS50931">
    <property type="entry name" value="HTH_LYSR"/>
    <property type="match status" value="1"/>
</dbReference>
<keyword evidence="2" id="KW-0805">Transcription regulation</keyword>
<dbReference type="Pfam" id="PF00126">
    <property type="entry name" value="HTH_1"/>
    <property type="match status" value="1"/>
</dbReference>
<dbReference type="AlphaFoldDB" id="A0A0R3LAC8"/>
<dbReference type="GO" id="GO:0003677">
    <property type="term" value="F:DNA binding"/>
    <property type="evidence" value="ECO:0007669"/>
    <property type="project" value="UniProtKB-KW"/>
</dbReference>
<dbReference type="InterPro" id="IPR036390">
    <property type="entry name" value="WH_DNA-bd_sf"/>
</dbReference>
<dbReference type="STRING" id="280332.CQ12_15395"/>
<sequence>MADEQDHRYLSLRDQSATIPLQHLRYAVVSAEYGSFRRAAEALLTQQSTLSRGIRELEESIGVIVFERSSGGVCATSAGRDFLRTARSILEQMDALVTYSQV</sequence>
<evidence type="ECO:0000256" key="2">
    <source>
        <dbReference type="ARBA" id="ARBA00023015"/>
    </source>
</evidence>
<gene>
    <name evidence="6" type="ORF">CQ12_15395</name>
</gene>
<comment type="caution">
    <text evidence="6">The sequence shown here is derived from an EMBL/GenBank/DDBJ whole genome shotgun (WGS) entry which is preliminary data.</text>
</comment>
<reference evidence="6 7" key="1">
    <citation type="submission" date="2014-03" db="EMBL/GenBank/DDBJ databases">
        <title>Bradyrhizobium valentinum sp. nov., isolated from effective nodules of Lupinus mariae-josephae, a lupine endemic of basic-lime soils in Eastern Spain.</title>
        <authorList>
            <person name="Duran D."/>
            <person name="Rey L."/>
            <person name="Navarro A."/>
            <person name="Busquets A."/>
            <person name="Imperial J."/>
            <person name="Ruiz-Argueso T."/>
        </authorList>
    </citation>
    <scope>NUCLEOTIDE SEQUENCE [LARGE SCALE GENOMIC DNA]</scope>
    <source>
        <strain evidence="6 7">PAC68</strain>
    </source>
</reference>
<dbReference type="GO" id="GO:0032993">
    <property type="term" value="C:protein-DNA complex"/>
    <property type="evidence" value="ECO:0007669"/>
    <property type="project" value="TreeGrafter"/>
</dbReference>
<dbReference type="FunFam" id="1.10.10.10:FF:000001">
    <property type="entry name" value="LysR family transcriptional regulator"/>
    <property type="match status" value="1"/>
</dbReference>
<keyword evidence="4" id="KW-0804">Transcription</keyword>
<evidence type="ECO:0000256" key="1">
    <source>
        <dbReference type="ARBA" id="ARBA00009437"/>
    </source>
</evidence>
<dbReference type="PANTHER" id="PTHR30346">
    <property type="entry name" value="TRANSCRIPTIONAL DUAL REGULATOR HCAR-RELATED"/>
    <property type="match status" value="1"/>
</dbReference>
<proteinExistence type="inferred from homology"/>
<dbReference type="GO" id="GO:0003700">
    <property type="term" value="F:DNA-binding transcription factor activity"/>
    <property type="evidence" value="ECO:0007669"/>
    <property type="project" value="InterPro"/>
</dbReference>
<accession>A0A0R3LAC8</accession>
<protein>
    <recommendedName>
        <fullName evidence="5">HTH lysR-type domain-containing protein</fullName>
    </recommendedName>
</protein>
<dbReference type="SUPFAM" id="SSF46785">
    <property type="entry name" value="Winged helix' DNA-binding domain"/>
    <property type="match status" value="1"/>
</dbReference>
<dbReference type="InterPro" id="IPR036388">
    <property type="entry name" value="WH-like_DNA-bd_sf"/>
</dbReference>
<evidence type="ECO:0000313" key="7">
    <source>
        <dbReference type="Proteomes" id="UP000050863"/>
    </source>
</evidence>
<dbReference type="EMBL" id="LLXZ01000156">
    <property type="protein sequence ID" value="KRR02453.1"/>
    <property type="molecule type" value="Genomic_DNA"/>
</dbReference>
<keyword evidence="7" id="KW-1185">Reference proteome</keyword>
<comment type="similarity">
    <text evidence="1">Belongs to the LysR transcriptional regulatory family.</text>
</comment>
<keyword evidence="3" id="KW-0238">DNA-binding</keyword>
<evidence type="ECO:0000313" key="6">
    <source>
        <dbReference type="EMBL" id="KRR02453.1"/>
    </source>
</evidence>
<dbReference type="Proteomes" id="UP000050863">
    <property type="component" value="Unassembled WGS sequence"/>
</dbReference>
<evidence type="ECO:0000256" key="4">
    <source>
        <dbReference type="ARBA" id="ARBA00023163"/>
    </source>
</evidence>
<organism evidence="6 7">
    <name type="scientific">Bradyrhizobium jicamae</name>
    <dbReference type="NCBI Taxonomy" id="280332"/>
    <lineage>
        <taxon>Bacteria</taxon>
        <taxon>Pseudomonadati</taxon>
        <taxon>Pseudomonadota</taxon>
        <taxon>Alphaproteobacteria</taxon>
        <taxon>Hyphomicrobiales</taxon>
        <taxon>Nitrobacteraceae</taxon>
        <taxon>Bradyrhizobium</taxon>
    </lineage>
</organism>
<name>A0A0R3LAC8_9BRAD</name>
<evidence type="ECO:0000259" key="5">
    <source>
        <dbReference type="PROSITE" id="PS50931"/>
    </source>
</evidence>
<evidence type="ECO:0000256" key="3">
    <source>
        <dbReference type="ARBA" id="ARBA00023125"/>
    </source>
</evidence>
<dbReference type="PRINTS" id="PR00039">
    <property type="entry name" value="HTHLYSR"/>
</dbReference>
<dbReference type="PANTHER" id="PTHR30346:SF0">
    <property type="entry name" value="HCA OPERON TRANSCRIPTIONAL ACTIVATOR HCAR"/>
    <property type="match status" value="1"/>
</dbReference>